<dbReference type="InterPro" id="IPR016181">
    <property type="entry name" value="Acyl_CoA_acyltransferase"/>
</dbReference>
<dbReference type="PANTHER" id="PTHR43420:SF47">
    <property type="entry name" value="N-ACETYLTRANSFERASE DOMAIN-CONTAINING PROTEIN"/>
    <property type="match status" value="1"/>
</dbReference>
<name>A0A1G5BK76_9FLAO</name>
<dbReference type="InterPro" id="IPR000182">
    <property type="entry name" value="GNAT_dom"/>
</dbReference>
<keyword evidence="1 4" id="KW-0808">Transferase</keyword>
<evidence type="ECO:0000313" key="4">
    <source>
        <dbReference type="EMBL" id="SCX90622.1"/>
    </source>
</evidence>
<evidence type="ECO:0000256" key="1">
    <source>
        <dbReference type="ARBA" id="ARBA00022679"/>
    </source>
</evidence>
<dbReference type="SUPFAM" id="SSF55729">
    <property type="entry name" value="Acyl-CoA N-acyltransferases (Nat)"/>
    <property type="match status" value="1"/>
</dbReference>
<proteinExistence type="predicted"/>
<dbReference type="AlphaFoldDB" id="A0A1G5BK76"/>
<dbReference type="PROSITE" id="PS51186">
    <property type="entry name" value="GNAT"/>
    <property type="match status" value="1"/>
</dbReference>
<protein>
    <submittedName>
        <fullName evidence="4">Acetyltransferase (GNAT) family protein</fullName>
    </submittedName>
</protein>
<dbReference type="Gene3D" id="3.40.630.30">
    <property type="match status" value="1"/>
</dbReference>
<dbReference type="Proteomes" id="UP000199354">
    <property type="component" value="Unassembled WGS sequence"/>
</dbReference>
<reference evidence="4 5" key="1">
    <citation type="submission" date="2016-10" db="EMBL/GenBank/DDBJ databases">
        <authorList>
            <person name="de Groot N.N."/>
        </authorList>
    </citation>
    <scope>NUCLEOTIDE SEQUENCE [LARGE SCALE GENOMIC DNA]</scope>
    <source>
        <strain evidence="4 5">CGMCC 1.7031</strain>
    </source>
</reference>
<organism evidence="4 5">
    <name type="scientific">Flavobacterium caeni</name>
    <dbReference type="NCBI Taxonomy" id="490189"/>
    <lineage>
        <taxon>Bacteria</taxon>
        <taxon>Pseudomonadati</taxon>
        <taxon>Bacteroidota</taxon>
        <taxon>Flavobacteriia</taxon>
        <taxon>Flavobacteriales</taxon>
        <taxon>Flavobacteriaceae</taxon>
        <taxon>Flavobacterium</taxon>
    </lineage>
</organism>
<dbReference type="GO" id="GO:0016747">
    <property type="term" value="F:acyltransferase activity, transferring groups other than amino-acyl groups"/>
    <property type="evidence" value="ECO:0007669"/>
    <property type="project" value="InterPro"/>
</dbReference>
<evidence type="ECO:0000259" key="3">
    <source>
        <dbReference type="PROSITE" id="PS51186"/>
    </source>
</evidence>
<sequence>MTLREIHTHELHIVHDLAFAIWPVTYGEILSKPQLDYMLESFYSIEALQSSLDKGHRYILIEDTKPLGFVGYEHQYQGAPVTRIHKIYVLPETQGKGVGKLLLEHVEALAREQHAGKLSLNVNRFNKALGFYHKMGFAITAEEDIAIGHGYLMEDYRMEKKLGDF</sequence>
<keyword evidence="5" id="KW-1185">Reference proteome</keyword>
<evidence type="ECO:0000313" key="5">
    <source>
        <dbReference type="Proteomes" id="UP000199354"/>
    </source>
</evidence>
<dbReference type="STRING" id="490189.SAMN02927903_00400"/>
<dbReference type="PANTHER" id="PTHR43420">
    <property type="entry name" value="ACETYLTRANSFERASE"/>
    <property type="match status" value="1"/>
</dbReference>
<dbReference type="EMBL" id="FMVF01000002">
    <property type="protein sequence ID" value="SCX90622.1"/>
    <property type="molecule type" value="Genomic_DNA"/>
</dbReference>
<feature type="domain" description="N-acetyltransferase" evidence="3">
    <location>
        <begin position="1"/>
        <end position="163"/>
    </location>
</feature>
<dbReference type="OrthoDB" id="9800604at2"/>
<evidence type="ECO:0000256" key="2">
    <source>
        <dbReference type="ARBA" id="ARBA00023315"/>
    </source>
</evidence>
<dbReference type="Pfam" id="PF00583">
    <property type="entry name" value="Acetyltransf_1"/>
    <property type="match status" value="1"/>
</dbReference>
<dbReference type="RefSeq" id="WP_091140625.1">
    <property type="nucleotide sequence ID" value="NZ_FMVF01000002.1"/>
</dbReference>
<dbReference type="InterPro" id="IPR050680">
    <property type="entry name" value="YpeA/RimI_acetyltransf"/>
</dbReference>
<gene>
    <name evidence="4" type="ORF">SAMN02927903_00400</name>
</gene>
<dbReference type="CDD" id="cd04301">
    <property type="entry name" value="NAT_SF"/>
    <property type="match status" value="1"/>
</dbReference>
<accession>A0A1G5BK76</accession>
<keyword evidence="2" id="KW-0012">Acyltransferase</keyword>